<keyword evidence="4" id="KW-1185">Reference proteome</keyword>
<accession>A0A1K1LPE1</accession>
<organism evidence="1 3">
    <name type="scientific">Chitinophaga sancti</name>
    <dbReference type="NCBI Taxonomy" id="1004"/>
    <lineage>
        <taxon>Bacteria</taxon>
        <taxon>Pseudomonadati</taxon>
        <taxon>Bacteroidota</taxon>
        <taxon>Chitinophagia</taxon>
        <taxon>Chitinophagales</taxon>
        <taxon>Chitinophagaceae</taxon>
        <taxon>Chitinophaga</taxon>
    </lineage>
</organism>
<reference evidence="2 4" key="2">
    <citation type="submission" date="2023-11" db="EMBL/GenBank/DDBJ databases">
        <title>MicrobeMod: A computational toolkit for identifying prokaryotic methylation and restriction-modification with nanopore sequencing.</title>
        <authorList>
            <person name="Crits-Christoph A."/>
            <person name="Kang S.C."/>
            <person name="Lee H."/>
            <person name="Ostrov N."/>
        </authorList>
    </citation>
    <scope>NUCLEOTIDE SEQUENCE [LARGE SCALE GENOMIC DNA]</scope>
    <source>
        <strain evidence="2 4">ATCC 23090</strain>
    </source>
</reference>
<evidence type="ECO:0000313" key="4">
    <source>
        <dbReference type="Proteomes" id="UP001326715"/>
    </source>
</evidence>
<evidence type="ECO:0000313" key="1">
    <source>
        <dbReference type="EMBL" id="SFW12761.1"/>
    </source>
</evidence>
<dbReference type="AlphaFoldDB" id="A0A1K1LPE1"/>
<dbReference type="Proteomes" id="UP000183788">
    <property type="component" value="Unassembled WGS sequence"/>
</dbReference>
<dbReference type="EMBL" id="CP140154">
    <property type="protein sequence ID" value="WQG89419.1"/>
    <property type="molecule type" value="Genomic_DNA"/>
</dbReference>
<name>A0A1K1LPE1_9BACT</name>
<dbReference type="EMBL" id="FPIZ01000001">
    <property type="protein sequence ID" value="SFW12761.1"/>
    <property type="molecule type" value="Genomic_DNA"/>
</dbReference>
<dbReference type="OrthoDB" id="1045374at2"/>
<dbReference type="RefSeq" id="WP_143150569.1">
    <property type="nucleotide sequence ID" value="NZ_CBHWAX010000136.1"/>
</dbReference>
<reference evidence="1 3" key="1">
    <citation type="submission" date="2016-11" db="EMBL/GenBank/DDBJ databases">
        <authorList>
            <person name="Jaros S."/>
            <person name="Januszkiewicz K."/>
            <person name="Wedrychowicz H."/>
        </authorList>
    </citation>
    <scope>NUCLEOTIDE SEQUENCE [LARGE SCALE GENOMIC DNA]</scope>
    <source>
        <strain evidence="1 3">DSM 784</strain>
    </source>
</reference>
<gene>
    <name evidence="1" type="ORF">SAMN05661012_00104</name>
    <name evidence="2" type="ORF">SR876_31290</name>
</gene>
<sequence>MRGQQTLFNHFIENPVSKTVRKGRSADMIALRDECLLHRYYYYIKLQQKRYDSAIEELSKEFYIKNSNIIYRMQCNSERLEQIMKREQPDLKQLRLLYPWLTW</sequence>
<evidence type="ECO:0000313" key="2">
    <source>
        <dbReference type="EMBL" id="WQG89419.1"/>
    </source>
</evidence>
<dbReference type="Proteomes" id="UP001326715">
    <property type="component" value="Chromosome"/>
</dbReference>
<protein>
    <submittedName>
        <fullName evidence="1">Uncharacterized protein</fullName>
    </submittedName>
</protein>
<evidence type="ECO:0000313" key="3">
    <source>
        <dbReference type="Proteomes" id="UP000183788"/>
    </source>
</evidence>
<proteinExistence type="predicted"/>
<dbReference type="STRING" id="1004.SAMN05661012_00104"/>